<protein>
    <submittedName>
        <fullName evidence="3">WecB/TagA/CpsF family glycosyltransferase</fullName>
    </submittedName>
</protein>
<evidence type="ECO:0000256" key="2">
    <source>
        <dbReference type="ARBA" id="ARBA00022679"/>
    </source>
</evidence>
<comment type="caution">
    <text evidence="3">The sequence shown here is derived from an EMBL/GenBank/DDBJ whole genome shotgun (WGS) entry which is preliminary data.</text>
</comment>
<sequence length="246" mass="28789">MIKEKVNVLGVGFNPVTYEEIIDFLKNKGNRKKYISFPDIYNIVRSNHDSFLKSIYNNSTLTLPDGKPSEFFLKKKGFKNVTTISGFWLCKKLLDTELSHFFYGTSPENLQLMKNFLDNEFPNAKILGYKSPPLILQEEIEESIQIKEDLKVIRKIKPNIIWIGISSPKQDFLMHYFHSTEPGTIMIGVGAVFDYFAGTAYMGPEWLKKIGLRWFYQLLRDPKRYYRRLLYVLMHLPAIILKNNKK</sequence>
<dbReference type="EMBL" id="JBHSCY010000003">
    <property type="protein sequence ID" value="MFC4269738.1"/>
    <property type="molecule type" value="Genomic_DNA"/>
</dbReference>
<accession>A0ABV8RCT0</accession>
<evidence type="ECO:0000256" key="1">
    <source>
        <dbReference type="ARBA" id="ARBA00022676"/>
    </source>
</evidence>
<dbReference type="Proteomes" id="UP001595826">
    <property type="component" value="Unassembled WGS sequence"/>
</dbReference>
<dbReference type="Pfam" id="PF03808">
    <property type="entry name" value="Glyco_tran_WecG"/>
    <property type="match status" value="1"/>
</dbReference>
<dbReference type="NCBIfam" id="TIGR00696">
    <property type="entry name" value="wecG_tagA_cpsF"/>
    <property type="match status" value="1"/>
</dbReference>
<organism evidence="3 4">
    <name type="scientific">Polaribacter marinivivus</name>
    <dbReference type="NCBI Taxonomy" id="1524260"/>
    <lineage>
        <taxon>Bacteria</taxon>
        <taxon>Pseudomonadati</taxon>
        <taxon>Bacteroidota</taxon>
        <taxon>Flavobacteriia</taxon>
        <taxon>Flavobacteriales</taxon>
        <taxon>Flavobacteriaceae</taxon>
    </lineage>
</organism>
<proteinExistence type="predicted"/>
<name>A0ABV8RCT0_9FLAO</name>
<dbReference type="RefSeq" id="WP_377411071.1">
    <property type="nucleotide sequence ID" value="NZ_JBHSCY010000003.1"/>
</dbReference>
<dbReference type="CDD" id="cd06533">
    <property type="entry name" value="Glyco_transf_WecG_TagA"/>
    <property type="match status" value="1"/>
</dbReference>
<evidence type="ECO:0000313" key="4">
    <source>
        <dbReference type="Proteomes" id="UP001595826"/>
    </source>
</evidence>
<dbReference type="PANTHER" id="PTHR34136">
    <property type="match status" value="1"/>
</dbReference>
<keyword evidence="4" id="KW-1185">Reference proteome</keyword>
<gene>
    <name evidence="3" type="ORF">ACFOWD_12540</name>
</gene>
<reference evidence="4" key="1">
    <citation type="journal article" date="2019" name="Int. J. Syst. Evol. Microbiol.">
        <title>The Global Catalogue of Microorganisms (GCM) 10K type strain sequencing project: providing services to taxonomists for standard genome sequencing and annotation.</title>
        <authorList>
            <consortium name="The Broad Institute Genomics Platform"/>
            <consortium name="The Broad Institute Genome Sequencing Center for Infectious Disease"/>
            <person name="Wu L."/>
            <person name="Ma J."/>
        </authorList>
    </citation>
    <scope>NUCLEOTIDE SEQUENCE [LARGE SCALE GENOMIC DNA]</scope>
    <source>
        <strain evidence="4">CECT 8655</strain>
    </source>
</reference>
<dbReference type="InterPro" id="IPR004629">
    <property type="entry name" value="WecG_TagA_CpsF"/>
</dbReference>
<keyword evidence="2" id="KW-0808">Transferase</keyword>
<evidence type="ECO:0000313" key="3">
    <source>
        <dbReference type="EMBL" id="MFC4269738.1"/>
    </source>
</evidence>
<keyword evidence="1" id="KW-0328">Glycosyltransferase</keyword>
<dbReference type="PANTHER" id="PTHR34136:SF1">
    <property type="entry name" value="UDP-N-ACETYL-D-MANNOSAMINURONIC ACID TRANSFERASE"/>
    <property type="match status" value="1"/>
</dbReference>